<evidence type="ECO:0000313" key="1">
    <source>
        <dbReference type="EMBL" id="GBP52077.1"/>
    </source>
</evidence>
<keyword evidence="2" id="KW-1185">Reference proteome</keyword>
<protein>
    <submittedName>
        <fullName evidence="1">Uncharacterized protein</fullName>
    </submittedName>
</protein>
<comment type="caution">
    <text evidence="1">The sequence shown here is derived from an EMBL/GenBank/DDBJ whole genome shotgun (WGS) entry which is preliminary data.</text>
</comment>
<dbReference type="AlphaFoldDB" id="A0A4C1WPP7"/>
<name>A0A4C1WPP7_EUMVA</name>
<organism evidence="1 2">
    <name type="scientific">Eumeta variegata</name>
    <name type="common">Bagworm moth</name>
    <name type="synonym">Eumeta japonica</name>
    <dbReference type="NCBI Taxonomy" id="151549"/>
    <lineage>
        <taxon>Eukaryota</taxon>
        <taxon>Metazoa</taxon>
        <taxon>Ecdysozoa</taxon>
        <taxon>Arthropoda</taxon>
        <taxon>Hexapoda</taxon>
        <taxon>Insecta</taxon>
        <taxon>Pterygota</taxon>
        <taxon>Neoptera</taxon>
        <taxon>Endopterygota</taxon>
        <taxon>Lepidoptera</taxon>
        <taxon>Glossata</taxon>
        <taxon>Ditrysia</taxon>
        <taxon>Tineoidea</taxon>
        <taxon>Psychidae</taxon>
        <taxon>Oiketicinae</taxon>
        <taxon>Eumeta</taxon>
    </lineage>
</organism>
<reference evidence="1 2" key="1">
    <citation type="journal article" date="2019" name="Commun. Biol.">
        <title>The bagworm genome reveals a unique fibroin gene that provides high tensile strength.</title>
        <authorList>
            <person name="Kono N."/>
            <person name="Nakamura H."/>
            <person name="Ohtoshi R."/>
            <person name="Tomita M."/>
            <person name="Numata K."/>
            <person name="Arakawa K."/>
        </authorList>
    </citation>
    <scope>NUCLEOTIDE SEQUENCE [LARGE SCALE GENOMIC DNA]</scope>
</reference>
<evidence type="ECO:0000313" key="2">
    <source>
        <dbReference type="Proteomes" id="UP000299102"/>
    </source>
</evidence>
<gene>
    <name evidence="1" type="ORF">EVAR_41980_1</name>
</gene>
<proteinExistence type="predicted"/>
<sequence>MILDGHQPGRFPRLSVSLLKLQSALQSSCDLLCQSACLLGTYKTVTRRQHLHVGLAALYEDAKAVGFRDSSHKLFRRFLARHGENYKKKCLRGSCTPAATYETRAAISKSEHRNVVHHFAHTPQEPVLRGDCEGNPKCGLTGWY</sequence>
<dbReference type="Proteomes" id="UP000299102">
    <property type="component" value="Unassembled WGS sequence"/>
</dbReference>
<dbReference type="OrthoDB" id="5864054at2759"/>
<dbReference type="EMBL" id="BGZK01000595">
    <property type="protein sequence ID" value="GBP52077.1"/>
    <property type="molecule type" value="Genomic_DNA"/>
</dbReference>
<accession>A0A4C1WPP7</accession>